<feature type="transmembrane region" description="Helical" evidence="1">
    <location>
        <begin position="312"/>
        <end position="332"/>
    </location>
</feature>
<dbReference type="EMBL" id="FNGS01000001">
    <property type="protein sequence ID" value="SDL15171.1"/>
    <property type="molecule type" value="Genomic_DNA"/>
</dbReference>
<feature type="domain" description="Peptidase M1 membrane alanine aminopeptidase" evidence="2">
    <location>
        <begin position="836"/>
        <end position="1022"/>
    </location>
</feature>
<proteinExistence type="predicted"/>
<dbReference type="AlphaFoldDB" id="A0A1G9HQA2"/>
<keyword evidence="1" id="KW-0472">Membrane</keyword>
<dbReference type="GO" id="GO:0008270">
    <property type="term" value="F:zinc ion binding"/>
    <property type="evidence" value="ECO:0007669"/>
    <property type="project" value="InterPro"/>
</dbReference>
<dbReference type="InterPro" id="IPR027268">
    <property type="entry name" value="Peptidase_M4/M1_CTD_sf"/>
</dbReference>
<feature type="transmembrane region" description="Helical" evidence="1">
    <location>
        <begin position="245"/>
        <end position="262"/>
    </location>
</feature>
<name>A0A1G9HQA2_9BACT</name>
<evidence type="ECO:0000313" key="3">
    <source>
        <dbReference type="EMBL" id="SDL15171.1"/>
    </source>
</evidence>
<feature type="transmembrane region" description="Helical" evidence="1">
    <location>
        <begin position="519"/>
        <end position="539"/>
    </location>
</feature>
<gene>
    <name evidence="3" type="ORF">SAMN04488090_0162</name>
</gene>
<protein>
    <submittedName>
        <fullName evidence="3">Peptidase family M1</fullName>
    </submittedName>
</protein>
<dbReference type="Gene3D" id="1.10.390.10">
    <property type="entry name" value="Neutral Protease Domain 2"/>
    <property type="match status" value="1"/>
</dbReference>
<evidence type="ECO:0000259" key="2">
    <source>
        <dbReference type="Pfam" id="PF01433"/>
    </source>
</evidence>
<dbReference type="GO" id="GO:0008237">
    <property type="term" value="F:metallopeptidase activity"/>
    <property type="evidence" value="ECO:0007669"/>
    <property type="project" value="InterPro"/>
</dbReference>
<feature type="transmembrane region" description="Helical" evidence="1">
    <location>
        <begin position="94"/>
        <end position="117"/>
    </location>
</feature>
<feature type="transmembrane region" description="Helical" evidence="1">
    <location>
        <begin position="466"/>
        <end position="483"/>
    </location>
</feature>
<keyword evidence="1" id="KW-1133">Transmembrane helix</keyword>
<feature type="transmembrane region" description="Helical" evidence="1">
    <location>
        <begin position="174"/>
        <end position="193"/>
    </location>
</feature>
<feature type="transmembrane region" description="Helical" evidence="1">
    <location>
        <begin position="137"/>
        <end position="162"/>
    </location>
</feature>
<dbReference type="RefSeq" id="WP_093196544.1">
    <property type="nucleotide sequence ID" value="NZ_FNGS01000001.1"/>
</dbReference>
<dbReference type="Proteomes" id="UP000198901">
    <property type="component" value="Unassembled WGS sequence"/>
</dbReference>
<dbReference type="STRING" id="563176.SAMN04488090_0162"/>
<feature type="transmembrane region" description="Helical" evidence="1">
    <location>
        <begin position="551"/>
        <end position="571"/>
    </location>
</feature>
<feature type="transmembrane region" description="Helical" evidence="1">
    <location>
        <begin position="283"/>
        <end position="306"/>
    </location>
</feature>
<keyword evidence="1" id="KW-0812">Transmembrane</keyword>
<accession>A0A1G9HQA2</accession>
<keyword evidence="4" id="KW-1185">Reference proteome</keyword>
<reference evidence="3 4" key="1">
    <citation type="submission" date="2016-10" db="EMBL/GenBank/DDBJ databases">
        <authorList>
            <person name="de Groot N.N."/>
        </authorList>
    </citation>
    <scope>NUCLEOTIDE SEQUENCE [LARGE SCALE GENOMIC DNA]</scope>
    <source>
        <strain evidence="3 4">DSM 21668</strain>
    </source>
</reference>
<dbReference type="OrthoDB" id="100605at2"/>
<dbReference type="SUPFAM" id="SSF55486">
    <property type="entry name" value="Metalloproteases ('zincins'), catalytic domain"/>
    <property type="match status" value="1"/>
</dbReference>
<dbReference type="InterPro" id="IPR014782">
    <property type="entry name" value="Peptidase_M1_dom"/>
</dbReference>
<feature type="transmembrane region" description="Helical" evidence="1">
    <location>
        <begin position="405"/>
        <end position="426"/>
    </location>
</feature>
<evidence type="ECO:0000313" key="4">
    <source>
        <dbReference type="Proteomes" id="UP000198901"/>
    </source>
</evidence>
<sequence length="1139" mass="128637">MRKNAWLFELRYHSRQASFRVALVVFFLLGIGMSFGRFGDAHKNAPYVLGMLTGLLSLTTVFAATIFTANVCLRDVRYRMEPLLFSTSLRRSDYFLSRLSGLWLAVFAILTVSLAGVATGCLIQEHEVQGPYVAGWFLHPLVVFGVPNVLVIVSLLFAVALFSRSERSVYVTGVLLYILYLTGSILGGSPLIAGSPLKDGPQNIWPLLGDPFGLSSFFGDTRLWTVSRKNSELYGLSGAFGWNRAVWTGFSAVVLFVTYRRFPFRLPISSPEKKKMQEAAAPAVYRLIPVQATGISWYCWVFWARLELEIRLLFRQIPFWVMLLLWVFLYAVELQDAWYGGPYGMRLLPTTGLLVEEVRAFRLALPVLLFFSSEMVWSDRQVRFSDILTATPVAGSLLWASKMTVLALLILVLIGATAITGVASQLAAGYTDLQPCTYLSLACYGGLPLLYVTVLLLFVQAITPNRYLGLVLGLLVMALVLFSRRIGLEHPLLRYATPPELYYSEMSGWGHYADAFDGYMLYWGAAAASIGILTAAWWGKRRPVFSRSLKFLLILALCTWAGTGVALYQRLAPTYQSQQSLINQGISYEKRYKRLGLAAQPVIQATQLAVDLFPSERKYRVRGTYRLRNESDKPLSQIWVGTDPGTMTTEITLSERFSDRTEGNQHFLRLSRPLLPGRELTLRFSMEADRSGYVPFDAEHSVVPNGSYIELEKFLPWLGYNPRLETRDRQARRKAGLPEESVPIPADSLYHPVHQDITVTTDPGQTVVAIGTLISTGNSAGRPVFRYRLDGPFRCALSSARYVVREDQAGTTRIRIFYHPGHETNVPMLVKAAKDALTYADTAFHPYPFPELTIAEIPRYPGAATAYPGTVFSAENINFLGNFSRNAFPHAYAILAHEISHQWWPHQMAPVGGPGDGLLTESLAKYAEAVITERFTGREQLSTYLKRDNNFYFGMREDDEKPLTRSSDQLYVEYQKGGLVLYGLRERLGEDRVNRALKKLVHRYRYPGRRVRPADLLRELTVGASEREKRLIRELLQQKTTYDLSIRVLKTERRPDGSYRLLLEISARKEENGRKLPVDEDMEVAVSGDSGRLFSRKYRITEDRTRLSLVVRQRPDQVMVDPMGYILDPDQRDNSAKVK</sequence>
<dbReference type="Pfam" id="PF01433">
    <property type="entry name" value="Peptidase_M1"/>
    <property type="match status" value="1"/>
</dbReference>
<evidence type="ECO:0000256" key="1">
    <source>
        <dbReference type="SAM" id="Phobius"/>
    </source>
</evidence>
<organism evidence="3 4">
    <name type="scientific">Siphonobacter aquaeclarae</name>
    <dbReference type="NCBI Taxonomy" id="563176"/>
    <lineage>
        <taxon>Bacteria</taxon>
        <taxon>Pseudomonadati</taxon>
        <taxon>Bacteroidota</taxon>
        <taxon>Cytophagia</taxon>
        <taxon>Cytophagales</taxon>
        <taxon>Cytophagaceae</taxon>
        <taxon>Siphonobacter</taxon>
    </lineage>
</organism>
<feature type="transmembrane region" description="Helical" evidence="1">
    <location>
        <begin position="438"/>
        <end position="459"/>
    </location>
</feature>
<feature type="transmembrane region" description="Helical" evidence="1">
    <location>
        <begin position="21"/>
        <end position="39"/>
    </location>
</feature>
<feature type="transmembrane region" description="Helical" evidence="1">
    <location>
        <begin position="45"/>
        <end position="73"/>
    </location>
</feature>